<feature type="region of interest" description="Disordered" evidence="1">
    <location>
        <begin position="267"/>
        <end position="288"/>
    </location>
</feature>
<feature type="domain" description="Tetrapyrrole biosynthesis uroporphyrinogen III synthase" evidence="2">
    <location>
        <begin position="17"/>
        <end position="276"/>
    </location>
</feature>
<evidence type="ECO:0000313" key="4">
    <source>
        <dbReference type="Proteomes" id="UP000053263"/>
    </source>
</evidence>
<dbReference type="InterPro" id="IPR036108">
    <property type="entry name" value="4pyrrol_syn_uPrphyn_synt_sf"/>
</dbReference>
<dbReference type="GO" id="GO:0005829">
    <property type="term" value="C:cytosol"/>
    <property type="evidence" value="ECO:0007669"/>
    <property type="project" value="TreeGrafter"/>
</dbReference>
<dbReference type="Pfam" id="PF02602">
    <property type="entry name" value="HEM4"/>
    <property type="match status" value="1"/>
</dbReference>
<dbReference type="GO" id="GO:0006780">
    <property type="term" value="P:uroporphyrinogen III biosynthetic process"/>
    <property type="evidence" value="ECO:0007669"/>
    <property type="project" value="InterPro"/>
</dbReference>
<dbReference type="Gene3D" id="3.40.50.10090">
    <property type="match status" value="2"/>
</dbReference>
<dbReference type="SUPFAM" id="SSF69618">
    <property type="entry name" value="HemD-like"/>
    <property type="match status" value="1"/>
</dbReference>
<keyword evidence="4" id="KW-1185">Reference proteome</keyword>
<dbReference type="PANTHER" id="PTHR12390">
    <property type="entry name" value="UROPORPHYRINOGEN III SYNTHASE"/>
    <property type="match status" value="1"/>
</dbReference>
<dbReference type="OrthoDB" id="5595751at2759"/>
<dbReference type="InterPro" id="IPR039793">
    <property type="entry name" value="UROS/Hem4"/>
</dbReference>
<dbReference type="PANTHER" id="PTHR12390:SF0">
    <property type="entry name" value="UROPORPHYRINOGEN-III SYNTHASE"/>
    <property type="match status" value="1"/>
</dbReference>
<dbReference type="AlphaFoldDB" id="A0A0C9SKG0"/>
<dbReference type="HOGENOM" id="CLU_051874_0_1_1"/>
<evidence type="ECO:0000256" key="1">
    <source>
        <dbReference type="SAM" id="MobiDB-lite"/>
    </source>
</evidence>
<accession>A0A0C9SKG0</accession>
<organism evidence="3 4">
    <name type="scientific">Plicaturopsis crispa FD-325 SS-3</name>
    <dbReference type="NCBI Taxonomy" id="944288"/>
    <lineage>
        <taxon>Eukaryota</taxon>
        <taxon>Fungi</taxon>
        <taxon>Dikarya</taxon>
        <taxon>Basidiomycota</taxon>
        <taxon>Agaricomycotina</taxon>
        <taxon>Agaricomycetes</taxon>
        <taxon>Agaricomycetidae</taxon>
        <taxon>Amylocorticiales</taxon>
        <taxon>Amylocorticiaceae</taxon>
        <taxon>Plicatura</taxon>
        <taxon>Plicaturopsis crispa</taxon>
    </lineage>
</organism>
<dbReference type="EMBL" id="KN832575">
    <property type="protein sequence ID" value="KII83671.1"/>
    <property type="molecule type" value="Genomic_DNA"/>
</dbReference>
<dbReference type="GO" id="GO:0006782">
    <property type="term" value="P:protoporphyrinogen IX biosynthetic process"/>
    <property type="evidence" value="ECO:0007669"/>
    <property type="project" value="UniProtKB-UniPathway"/>
</dbReference>
<dbReference type="Proteomes" id="UP000053263">
    <property type="component" value="Unassembled WGS sequence"/>
</dbReference>
<dbReference type="InterPro" id="IPR003754">
    <property type="entry name" value="4pyrrol_synth_uPrphyn_synth"/>
</dbReference>
<reference evidence="3 4" key="1">
    <citation type="submission" date="2014-06" db="EMBL/GenBank/DDBJ databases">
        <title>Evolutionary Origins and Diversification of the Mycorrhizal Mutualists.</title>
        <authorList>
            <consortium name="DOE Joint Genome Institute"/>
            <consortium name="Mycorrhizal Genomics Consortium"/>
            <person name="Kohler A."/>
            <person name="Kuo A."/>
            <person name="Nagy L.G."/>
            <person name="Floudas D."/>
            <person name="Copeland A."/>
            <person name="Barry K.W."/>
            <person name="Cichocki N."/>
            <person name="Veneault-Fourrey C."/>
            <person name="LaButti K."/>
            <person name="Lindquist E.A."/>
            <person name="Lipzen A."/>
            <person name="Lundell T."/>
            <person name="Morin E."/>
            <person name="Murat C."/>
            <person name="Riley R."/>
            <person name="Ohm R."/>
            <person name="Sun H."/>
            <person name="Tunlid A."/>
            <person name="Henrissat B."/>
            <person name="Grigoriev I.V."/>
            <person name="Hibbett D.S."/>
            <person name="Martin F."/>
        </authorList>
    </citation>
    <scope>NUCLEOTIDE SEQUENCE [LARGE SCALE GENOMIC DNA]</scope>
    <source>
        <strain evidence="3 4">FD-325 SS-3</strain>
    </source>
</reference>
<evidence type="ECO:0000313" key="3">
    <source>
        <dbReference type="EMBL" id="KII83671.1"/>
    </source>
</evidence>
<evidence type="ECO:0000259" key="2">
    <source>
        <dbReference type="Pfam" id="PF02602"/>
    </source>
</evidence>
<dbReference type="UniPathway" id="UPA00251">
    <property type="reaction ID" value="UER00320"/>
</dbReference>
<gene>
    <name evidence="3" type="ORF">PLICRDRAFT_119223</name>
</gene>
<protein>
    <recommendedName>
        <fullName evidence="2">Tetrapyrrole biosynthesis uroporphyrinogen III synthase domain-containing protein</fullName>
    </recommendedName>
</protein>
<proteinExistence type="predicted"/>
<dbReference type="CDD" id="cd06578">
    <property type="entry name" value="HemD"/>
    <property type="match status" value="1"/>
</dbReference>
<name>A0A0C9SKG0_PLICR</name>
<sequence length="288" mass="31106">MSNVILLRAPTGDALDAYEDRINGLGYTSVSVPVLETVVTNLDRLKRVIERGPAEQGLTGVIVTSGRSCEAWKRALGELLEDAPKISSSLAADWTTVPFYVVGPSTASAVADIGAVYGSPLAPRIIRGGQETGTSERLAHYILNDISGSDSQARMLYLTGDKNRDTLPTILRDGGVELDALQVYGTQGASAFPTDLKNAIDRMPSKRPWWIVYFAPSAAEFVTPFLRDIFDLPSPAEALRDTVKIAAIGPTTAQFLRDKLDLRVDVVPPKPTPEDLSNAIASHDRDSR</sequence>
<dbReference type="GO" id="GO:0004852">
    <property type="term" value="F:uroporphyrinogen-III synthase activity"/>
    <property type="evidence" value="ECO:0007669"/>
    <property type="project" value="InterPro"/>
</dbReference>